<accession>L9YA04</accession>
<name>L9YA04_9EURY</name>
<dbReference type="EMBL" id="AOID01000014">
    <property type="protein sequence ID" value="ELY69758.1"/>
    <property type="molecule type" value="Genomic_DNA"/>
</dbReference>
<sequence length="34" mass="4092">MLAAEETLRRIYETISDKPDKMIRYENPPRPDLE</sequence>
<organism evidence="1 2">
    <name type="scientific">Natrinema versiforme JCM 10478</name>
    <dbReference type="NCBI Taxonomy" id="1227496"/>
    <lineage>
        <taxon>Archaea</taxon>
        <taxon>Methanobacteriati</taxon>
        <taxon>Methanobacteriota</taxon>
        <taxon>Stenosarchaea group</taxon>
        <taxon>Halobacteria</taxon>
        <taxon>Halobacteriales</taxon>
        <taxon>Natrialbaceae</taxon>
        <taxon>Natrinema</taxon>
    </lineage>
</organism>
<dbReference type="Proteomes" id="UP000011632">
    <property type="component" value="Unassembled WGS sequence"/>
</dbReference>
<reference evidence="1 2" key="1">
    <citation type="journal article" date="2014" name="PLoS Genet.">
        <title>Phylogenetically driven sequencing of extremely halophilic archaea reveals strategies for static and dynamic osmo-response.</title>
        <authorList>
            <person name="Becker E.A."/>
            <person name="Seitzer P.M."/>
            <person name="Tritt A."/>
            <person name="Larsen D."/>
            <person name="Krusor M."/>
            <person name="Yao A.I."/>
            <person name="Wu D."/>
            <person name="Madern D."/>
            <person name="Eisen J.A."/>
            <person name="Darling A.E."/>
            <person name="Facciotti M.T."/>
        </authorList>
    </citation>
    <scope>NUCLEOTIDE SEQUENCE [LARGE SCALE GENOMIC DNA]</scope>
    <source>
        <strain evidence="1 2">JCM 10478</strain>
    </source>
</reference>
<evidence type="ECO:0000313" key="1">
    <source>
        <dbReference type="EMBL" id="ELY69758.1"/>
    </source>
</evidence>
<protein>
    <submittedName>
        <fullName evidence="1">Uncharacterized protein</fullName>
    </submittedName>
</protein>
<proteinExistence type="predicted"/>
<dbReference type="AlphaFoldDB" id="L9YA04"/>
<evidence type="ECO:0000313" key="2">
    <source>
        <dbReference type="Proteomes" id="UP000011632"/>
    </source>
</evidence>
<gene>
    <name evidence="1" type="ORF">C489_04277</name>
</gene>
<keyword evidence="2" id="KW-1185">Reference proteome</keyword>
<comment type="caution">
    <text evidence="1">The sequence shown here is derived from an EMBL/GenBank/DDBJ whole genome shotgun (WGS) entry which is preliminary data.</text>
</comment>
<dbReference type="STRING" id="1227496.C489_04277"/>